<dbReference type="RefSeq" id="WP_267152105.1">
    <property type="nucleotide sequence ID" value="NZ_JAPMLT010000007.1"/>
</dbReference>
<comment type="caution">
    <text evidence="1">The sequence shown here is derived from an EMBL/GenBank/DDBJ whole genome shotgun (WGS) entry which is preliminary data.</text>
</comment>
<sequence>MSNHIEYRRLEWLMKKSRHGTLTKQEQLELGNAFLTASVRATKRPQ</sequence>
<protein>
    <submittedName>
        <fullName evidence="1">Uncharacterized protein</fullName>
    </submittedName>
</protein>
<evidence type="ECO:0000313" key="1">
    <source>
        <dbReference type="EMBL" id="MCX7570857.1"/>
    </source>
</evidence>
<name>A0ABT3X1Q4_9BACL</name>
<proteinExistence type="predicted"/>
<evidence type="ECO:0000313" key="2">
    <source>
        <dbReference type="Proteomes" id="UP001208017"/>
    </source>
</evidence>
<dbReference type="Proteomes" id="UP001208017">
    <property type="component" value="Unassembled WGS sequence"/>
</dbReference>
<organism evidence="1 2">
    <name type="scientific">Tumebacillus lacus</name>
    <dbReference type="NCBI Taxonomy" id="2995335"/>
    <lineage>
        <taxon>Bacteria</taxon>
        <taxon>Bacillati</taxon>
        <taxon>Bacillota</taxon>
        <taxon>Bacilli</taxon>
        <taxon>Bacillales</taxon>
        <taxon>Alicyclobacillaceae</taxon>
        <taxon>Tumebacillus</taxon>
    </lineage>
</organism>
<reference evidence="1 2" key="1">
    <citation type="submission" date="2022-11" db="EMBL/GenBank/DDBJ databases">
        <title>Study of microbial diversity in lake waters.</title>
        <authorList>
            <person name="Zhang J."/>
        </authorList>
    </citation>
    <scope>NUCLEOTIDE SEQUENCE [LARGE SCALE GENOMIC DNA]</scope>
    <source>
        <strain evidence="1 2">DT12</strain>
    </source>
</reference>
<dbReference type="EMBL" id="JAPMLT010000007">
    <property type="protein sequence ID" value="MCX7570857.1"/>
    <property type="molecule type" value="Genomic_DNA"/>
</dbReference>
<gene>
    <name evidence="1" type="ORF">OS242_12910</name>
</gene>
<keyword evidence="2" id="KW-1185">Reference proteome</keyword>
<accession>A0ABT3X1Q4</accession>